<dbReference type="AlphaFoldDB" id="A0A1T5FKX6"/>
<proteinExistence type="predicted"/>
<gene>
    <name evidence="2" type="ORF">SAMN05660226_04058</name>
</gene>
<sequence>MPVTGVSIDVISSIERSGFDPDNDKLIQLGDITDGYPDVFECVDMLMKIKNLIAIKGNHDDWFNEFISTDFHPQYWNLGGLGTLKSYLRHAGKPDMFRATRSGYKTSLASSDIPAAHRQFFMRQQLYHVDGKNRCFVHGGFLSGIPLSQQRPQEFYWDRTLWENAYRHKLLMAGDEKLRSFAPVPDFSEVFLGHTPTINWGTDEPLNAFNIWNLDTGAGHSGRLTIMDADTKAYWQSDPLPSLYAENTRPG</sequence>
<dbReference type="InterPro" id="IPR029052">
    <property type="entry name" value="Metallo-depent_PP-like"/>
</dbReference>
<evidence type="ECO:0000259" key="1">
    <source>
        <dbReference type="Pfam" id="PF00149"/>
    </source>
</evidence>
<dbReference type="GO" id="GO:0110154">
    <property type="term" value="P:RNA decapping"/>
    <property type="evidence" value="ECO:0007669"/>
    <property type="project" value="TreeGrafter"/>
</dbReference>
<dbReference type="STRING" id="623280.SAMN05660226_04058"/>
<dbReference type="InterPro" id="IPR004843">
    <property type="entry name" value="Calcineurin-like_PHP"/>
</dbReference>
<organism evidence="2 3">
    <name type="scientific">Parapedobacter luteus</name>
    <dbReference type="NCBI Taxonomy" id="623280"/>
    <lineage>
        <taxon>Bacteria</taxon>
        <taxon>Pseudomonadati</taxon>
        <taxon>Bacteroidota</taxon>
        <taxon>Sphingobacteriia</taxon>
        <taxon>Sphingobacteriales</taxon>
        <taxon>Sphingobacteriaceae</taxon>
        <taxon>Parapedobacter</taxon>
    </lineage>
</organism>
<protein>
    <submittedName>
        <fullName evidence="2">Serine/threonine protein phosphatase 1</fullName>
    </submittedName>
</protein>
<dbReference type="Proteomes" id="UP000190541">
    <property type="component" value="Unassembled WGS sequence"/>
</dbReference>
<dbReference type="GO" id="GO:0008803">
    <property type="term" value="F:bis(5'-nucleosyl)-tetraphosphatase (symmetrical) activity"/>
    <property type="evidence" value="ECO:0007669"/>
    <property type="project" value="TreeGrafter"/>
</dbReference>
<reference evidence="2 3" key="1">
    <citation type="submission" date="2017-02" db="EMBL/GenBank/DDBJ databases">
        <authorList>
            <person name="Peterson S.W."/>
        </authorList>
    </citation>
    <scope>NUCLEOTIDE SEQUENCE [LARGE SCALE GENOMIC DNA]</scope>
    <source>
        <strain evidence="2 3">DSM 22899</strain>
    </source>
</reference>
<dbReference type="Pfam" id="PF00149">
    <property type="entry name" value="Metallophos"/>
    <property type="match status" value="1"/>
</dbReference>
<dbReference type="GO" id="GO:0016791">
    <property type="term" value="F:phosphatase activity"/>
    <property type="evidence" value="ECO:0007669"/>
    <property type="project" value="TreeGrafter"/>
</dbReference>
<dbReference type="EMBL" id="FUYS01000018">
    <property type="protein sequence ID" value="SKB96833.1"/>
    <property type="molecule type" value="Genomic_DNA"/>
</dbReference>
<accession>A0A1T5FKX6</accession>
<dbReference type="PANTHER" id="PTHR42850:SF4">
    <property type="entry name" value="ZINC-DEPENDENT ENDOPOLYPHOSPHATASE"/>
    <property type="match status" value="1"/>
</dbReference>
<feature type="domain" description="Calcineurin-like phosphoesterase" evidence="1">
    <location>
        <begin position="20"/>
        <end position="196"/>
    </location>
</feature>
<dbReference type="GO" id="GO:0005737">
    <property type="term" value="C:cytoplasm"/>
    <property type="evidence" value="ECO:0007669"/>
    <property type="project" value="TreeGrafter"/>
</dbReference>
<dbReference type="InterPro" id="IPR050126">
    <property type="entry name" value="Ap4A_hydrolase"/>
</dbReference>
<dbReference type="PANTHER" id="PTHR42850">
    <property type="entry name" value="METALLOPHOSPHOESTERASE"/>
    <property type="match status" value="1"/>
</dbReference>
<dbReference type="Gene3D" id="3.60.21.10">
    <property type="match status" value="1"/>
</dbReference>
<keyword evidence="3" id="KW-1185">Reference proteome</keyword>
<name>A0A1T5FKX6_9SPHI</name>
<dbReference type="OrthoDB" id="9808081at2"/>
<dbReference type="RefSeq" id="WP_079718674.1">
    <property type="nucleotide sequence ID" value="NZ_FUYS01000018.1"/>
</dbReference>
<evidence type="ECO:0000313" key="3">
    <source>
        <dbReference type="Proteomes" id="UP000190541"/>
    </source>
</evidence>
<dbReference type="SUPFAM" id="SSF56300">
    <property type="entry name" value="Metallo-dependent phosphatases"/>
    <property type="match status" value="1"/>
</dbReference>
<evidence type="ECO:0000313" key="2">
    <source>
        <dbReference type="EMBL" id="SKB96833.1"/>
    </source>
</evidence>